<protein>
    <submittedName>
        <fullName evidence="2">Uncharacterized protein</fullName>
    </submittedName>
</protein>
<gene>
    <name evidence="2" type="ORF">J1N35_010886</name>
</gene>
<reference evidence="2 3" key="1">
    <citation type="journal article" date="2021" name="Plant Biotechnol. J.">
        <title>Multi-omics assisted identification of the key and species-specific regulatory components of drought-tolerant mechanisms in Gossypium stocksii.</title>
        <authorList>
            <person name="Yu D."/>
            <person name="Ke L."/>
            <person name="Zhang D."/>
            <person name="Wu Y."/>
            <person name="Sun Y."/>
            <person name="Mei J."/>
            <person name="Sun J."/>
            <person name="Sun Y."/>
        </authorList>
    </citation>
    <scope>NUCLEOTIDE SEQUENCE [LARGE SCALE GENOMIC DNA]</scope>
    <source>
        <strain evidence="3">cv. E1</strain>
        <tissue evidence="2">Leaf</tissue>
    </source>
</reference>
<accession>A0A9D3W356</accession>
<evidence type="ECO:0000313" key="2">
    <source>
        <dbReference type="EMBL" id="KAH1107118.1"/>
    </source>
</evidence>
<dbReference type="AlphaFoldDB" id="A0A9D3W356"/>
<name>A0A9D3W356_9ROSI</name>
<dbReference type="EMBL" id="JAIQCV010000004">
    <property type="protein sequence ID" value="KAH1107118.1"/>
    <property type="molecule type" value="Genomic_DNA"/>
</dbReference>
<comment type="caution">
    <text evidence="2">The sequence shown here is derived from an EMBL/GenBank/DDBJ whole genome shotgun (WGS) entry which is preliminary data.</text>
</comment>
<organism evidence="2 3">
    <name type="scientific">Gossypium stocksii</name>
    <dbReference type="NCBI Taxonomy" id="47602"/>
    <lineage>
        <taxon>Eukaryota</taxon>
        <taxon>Viridiplantae</taxon>
        <taxon>Streptophyta</taxon>
        <taxon>Embryophyta</taxon>
        <taxon>Tracheophyta</taxon>
        <taxon>Spermatophyta</taxon>
        <taxon>Magnoliopsida</taxon>
        <taxon>eudicotyledons</taxon>
        <taxon>Gunneridae</taxon>
        <taxon>Pentapetalae</taxon>
        <taxon>rosids</taxon>
        <taxon>malvids</taxon>
        <taxon>Malvales</taxon>
        <taxon>Malvaceae</taxon>
        <taxon>Malvoideae</taxon>
        <taxon>Gossypium</taxon>
    </lineage>
</organism>
<proteinExistence type="predicted"/>
<keyword evidence="3" id="KW-1185">Reference proteome</keyword>
<evidence type="ECO:0000313" key="3">
    <source>
        <dbReference type="Proteomes" id="UP000828251"/>
    </source>
</evidence>
<sequence>MTHPNENFPSNFPSDLVEGFDTSNQPREMDIFAGWGIVASLLSRGIFTATIWFVGATEDDEGTNNSTEYQGRLANKVLLLKVCVYKMGDNRGTIHKMNYQGHSRGLRASTEEG</sequence>
<feature type="region of interest" description="Disordered" evidence="1">
    <location>
        <begin position="1"/>
        <end position="21"/>
    </location>
</feature>
<evidence type="ECO:0000256" key="1">
    <source>
        <dbReference type="SAM" id="MobiDB-lite"/>
    </source>
</evidence>
<dbReference type="Proteomes" id="UP000828251">
    <property type="component" value="Unassembled WGS sequence"/>
</dbReference>
<feature type="compositionally biased region" description="Polar residues" evidence="1">
    <location>
        <begin position="1"/>
        <end position="13"/>
    </location>
</feature>